<dbReference type="GO" id="GO:0016746">
    <property type="term" value="F:acyltransferase activity"/>
    <property type="evidence" value="ECO:0007669"/>
    <property type="project" value="UniProtKB-KW"/>
</dbReference>
<dbReference type="InterPro" id="IPR041561">
    <property type="entry name" value="PglD_N"/>
</dbReference>
<dbReference type="NCBIfam" id="TIGR03570">
    <property type="entry name" value="NeuD_NnaD"/>
    <property type="match status" value="1"/>
</dbReference>
<dbReference type="Proteomes" id="UP000008917">
    <property type="component" value="Chromosome"/>
</dbReference>
<dbReference type="InterPro" id="IPR050179">
    <property type="entry name" value="Trans_hexapeptide_repeat"/>
</dbReference>
<evidence type="ECO:0000256" key="1">
    <source>
        <dbReference type="ARBA" id="ARBA00007274"/>
    </source>
</evidence>
<accession>E6V8L8</accession>
<evidence type="ECO:0000313" key="7">
    <source>
        <dbReference type="EMBL" id="ADU35001.1"/>
    </source>
</evidence>
<dbReference type="AlphaFoldDB" id="E6V8L8"/>
<organism evidence="7 8">
    <name type="scientific">Variovorax paradoxus (strain EPS)</name>
    <dbReference type="NCBI Taxonomy" id="595537"/>
    <lineage>
        <taxon>Bacteria</taxon>
        <taxon>Pseudomonadati</taxon>
        <taxon>Pseudomonadota</taxon>
        <taxon>Betaproteobacteria</taxon>
        <taxon>Burkholderiales</taxon>
        <taxon>Comamonadaceae</taxon>
        <taxon>Variovorax</taxon>
    </lineage>
</organism>
<dbReference type="InterPro" id="IPR011004">
    <property type="entry name" value="Trimer_LpxA-like_sf"/>
</dbReference>
<proteinExistence type="inferred from homology"/>
<feature type="domain" description="PglD N-terminal" evidence="6">
    <location>
        <begin position="3"/>
        <end position="77"/>
    </location>
</feature>
<evidence type="ECO:0000313" key="8">
    <source>
        <dbReference type="Proteomes" id="UP000008917"/>
    </source>
</evidence>
<dbReference type="Pfam" id="PF17836">
    <property type="entry name" value="PglD_N"/>
    <property type="match status" value="1"/>
</dbReference>
<evidence type="ECO:0000256" key="4">
    <source>
        <dbReference type="PIRSR" id="PIRSR620019-1"/>
    </source>
</evidence>
<sequence>MTLLIYGAGGLGREVLSALQTCGEHVSGFVIDPGFPVPDMRGLQVRAERLETLWTPAVRLVLAVGDGRARQRAAQSLDAGAEFVMVRHPAAVIGSRVSIDAGAMLIGPCSITTDVSIGSHTLINPGCTIAHDCVLEDFANLGPSCALAGRVTVREGANLGVGVSVAPGVVIGAWSTVGAGAVVIRDVEPGTTVVGVPARLIQRRGDISPAAIKIPRP</sequence>
<reference evidence="8" key="1">
    <citation type="submission" date="2010-12" db="EMBL/GenBank/DDBJ databases">
        <title>Complete sequence of Variovorax paradoxus EPS.</title>
        <authorList>
            <consortium name="US DOE Joint Genome Institute"/>
            <person name="Lucas S."/>
            <person name="Copeland A."/>
            <person name="Lapidus A."/>
            <person name="Cheng J.-F."/>
            <person name="Goodwin L."/>
            <person name="Pitluck S."/>
            <person name="Teshima H."/>
            <person name="Detter J.C."/>
            <person name="Han C."/>
            <person name="Tapia R."/>
            <person name="Land M."/>
            <person name="Hauser L."/>
            <person name="Kyrpides N."/>
            <person name="Ivanova N."/>
            <person name="Ovchinnikova G."/>
            <person name="Orwin P."/>
            <person name="Han J.-I.G."/>
            <person name="Woyke T."/>
        </authorList>
    </citation>
    <scope>NUCLEOTIDE SEQUENCE [LARGE SCALE GENOMIC DNA]</scope>
    <source>
        <strain evidence="8">EPS</strain>
    </source>
</reference>
<feature type="binding site" evidence="5">
    <location>
        <position position="65"/>
    </location>
    <ligand>
        <name>substrate</name>
    </ligand>
</feature>
<dbReference type="Gene3D" id="2.160.10.10">
    <property type="entry name" value="Hexapeptide repeat proteins"/>
    <property type="match status" value="1"/>
</dbReference>
<dbReference type="CDD" id="cd03360">
    <property type="entry name" value="LbH_AT_putative"/>
    <property type="match status" value="1"/>
</dbReference>
<comment type="similarity">
    <text evidence="1">Belongs to the transferase hexapeptide repeat family.</text>
</comment>
<evidence type="ECO:0000256" key="2">
    <source>
        <dbReference type="ARBA" id="ARBA00022679"/>
    </source>
</evidence>
<dbReference type="PROSITE" id="PS00101">
    <property type="entry name" value="HEXAPEP_TRANSFERASES"/>
    <property type="match status" value="1"/>
</dbReference>
<reference evidence="7 8" key="2">
    <citation type="journal article" date="2013" name="Genome Announc.">
        <title>Genome of the Root-Associated Plant Growth-Promoting Bacterium Variovorax paradoxus Strain EPS.</title>
        <authorList>
            <person name="Han J.I."/>
            <person name="Spain J.C."/>
            <person name="Leadbetter J.R."/>
            <person name="Ovchinnikova G."/>
            <person name="Goodwin L.A."/>
            <person name="Han C.S."/>
            <person name="Woyke T."/>
            <person name="Davenport K.W."/>
            <person name="Orwin P.M."/>
        </authorList>
    </citation>
    <scope>NUCLEOTIDE SEQUENCE [LARGE SCALE GENOMIC DNA]</scope>
    <source>
        <strain evidence="7 8">EPS</strain>
    </source>
</reference>
<dbReference type="HOGENOM" id="CLU_081811_2_0_4"/>
<dbReference type="KEGG" id="vpe:Varpa_0783"/>
<keyword evidence="3" id="KW-0677">Repeat</keyword>
<gene>
    <name evidence="7" type="ordered locus">Varpa_0783</name>
</gene>
<feature type="site" description="Increases basicity of active site His" evidence="4">
    <location>
        <position position="132"/>
    </location>
</feature>
<dbReference type="Gene3D" id="3.40.50.20">
    <property type="match status" value="1"/>
</dbReference>
<evidence type="ECO:0000256" key="3">
    <source>
        <dbReference type="ARBA" id="ARBA00022737"/>
    </source>
</evidence>
<dbReference type="InterPro" id="IPR018357">
    <property type="entry name" value="Hexapep_transf_CS"/>
</dbReference>
<dbReference type="PANTHER" id="PTHR43300">
    <property type="entry name" value="ACETYLTRANSFERASE"/>
    <property type="match status" value="1"/>
</dbReference>
<dbReference type="SUPFAM" id="SSF51161">
    <property type="entry name" value="Trimeric LpxA-like enzymes"/>
    <property type="match status" value="1"/>
</dbReference>
<dbReference type="OrthoDB" id="272049at2"/>
<dbReference type="InterPro" id="IPR020019">
    <property type="entry name" value="AcTrfase_PglD-like"/>
</dbReference>
<dbReference type="RefSeq" id="WP_013539246.1">
    <property type="nucleotide sequence ID" value="NC_014931.1"/>
</dbReference>
<evidence type="ECO:0000259" key="6">
    <source>
        <dbReference type="Pfam" id="PF17836"/>
    </source>
</evidence>
<evidence type="ECO:0000256" key="5">
    <source>
        <dbReference type="PIRSR" id="PIRSR620019-2"/>
    </source>
</evidence>
<dbReference type="PANTHER" id="PTHR43300:SF7">
    <property type="entry name" value="UDP-N-ACETYLBACILLOSAMINE N-ACETYLTRANSFERASE"/>
    <property type="match status" value="1"/>
</dbReference>
<name>E6V8L8_VARPE</name>
<keyword evidence="7" id="KW-0012">Acyltransferase</keyword>
<dbReference type="EMBL" id="CP002417">
    <property type="protein sequence ID" value="ADU35001.1"/>
    <property type="molecule type" value="Genomic_DNA"/>
</dbReference>
<protein>
    <submittedName>
        <fullName evidence="7">Sugar O-acyltransferase, sialic acid O-acetyltransferase NeuD family</fullName>
    </submittedName>
</protein>
<dbReference type="eggNOG" id="COG0110">
    <property type="taxonomic scope" value="Bacteria"/>
</dbReference>
<keyword evidence="2 7" id="KW-0808">Transferase</keyword>
<feature type="active site" description="Proton acceptor" evidence="4">
    <location>
        <position position="131"/>
    </location>
</feature>
<dbReference type="STRING" id="595537.Varpa_0783"/>